<dbReference type="EMBL" id="SOEY01000003">
    <property type="protein sequence ID" value="TFB76846.1"/>
    <property type="molecule type" value="Genomic_DNA"/>
</dbReference>
<evidence type="ECO:0000313" key="1">
    <source>
        <dbReference type="EMBL" id="TFB76846.1"/>
    </source>
</evidence>
<dbReference type="OrthoDB" id="9988815at2"/>
<keyword evidence="2" id="KW-1185">Reference proteome</keyword>
<name>A0A4R8V6H1_9MICO</name>
<evidence type="ECO:0000313" key="2">
    <source>
        <dbReference type="Proteomes" id="UP000298173"/>
    </source>
</evidence>
<proteinExistence type="predicted"/>
<protein>
    <submittedName>
        <fullName evidence="1">Uncharacterized protein</fullName>
    </submittedName>
</protein>
<sequence length="69" mass="7293">MTSALPKRSLGTLMAIARTRVAADRKPGATTPSGVRALAEIDDESSVTVTIELFPEIFNEEETAVSGDT</sequence>
<dbReference type="AlphaFoldDB" id="A0A4R8V6H1"/>
<gene>
    <name evidence="1" type="ORF">E3O06_01365</name>
</gene>
<comment type="caution">
    <text evidence="1">The sequence shown here is derived from an EMBL/GenBank/DDBJ whole genome shotgun (WGS) entry which is preliminary data.</text>
</comment>
<organism evidence="1 2">
    <name type="scientific">Cryobacterium glaciale</name>
    <dbReference type="NCBI Taxonomy" id="1259145"/>
    <lineage>
        <taxon>Bacteria</taxon>
        <taxon>Bacillati</taxon>
        <taxon>Actinomycetota</taxon>
        <taxon>Actinomycetes</taxon>
        <taxon>Micrococcales</taxon>
        <taxon>Microbacteriaceae</taxon>
        <taxon>Cryobacterium</taxon>
    </lineage>
</organism>
<dbReference type="RefSeq" id="WP_134501248.1">
    <property type="nucleotide sequence ID" value="NZ_SOEY01000003.1"/>
</dbReference>
<reference evidence="1 2" key="1">
    <citation type="submission" date="2019-03" db="EMBL/GenBank/DDBJ databases">
        <title>Genomics of glacier-inhabiting Cryobacterium strains.</title>
        <authorList>
            <person name="Liu Q."/>
            <person name="Xin Y.-H."/>
        </authorList>
    </citation>
    <scope>NUCLEOTIDE SEQUENCE [LARGE SCALE GENOMIC DNA]</scope>
    <source>
        <strain evidence="1 2">HLT2-23</strain>
    </source>
</reference>
<accession>A0A4R8V6H1</accession>
<dbReference type="Proteomes" id="UP000298173">
    <property type="component" value="Unassembled WGS sequence"/>
</dbReference>